<dbReference type="PROSITE" id="PS50833">
    <property type="entry name" value="BRIX"/>
    <property type="match status" value="1"/>
</dbReference>
<sequence>MPTVGETLPASSHRFQLLRIRHFFFLYGQSSIQKNKPKKNWDEPDEIKRAPHSIVIYRGNVGKYIAELVKDFRRVMEPNTASSLKVTEKNTIKDFVSIAGPLNVSHLIMFSRSEISPYLRLSRLPHGPTLTFKILQYSLAKDVVSVQKRQHTYDKQYLTHPLVVLNNFAGETLPLHLMTSMFQNMFPSINVATVRLNSIRRCVLLHYYPEDGTVEFRHYSIKAVPVGISKAVKRLVTSKVPDLSNLNDISEFISKSGNYSDSEAEEDPVSKVTLPQNLSGRGSKAGAKSAVRLIELGPRIRMELLKIEEGLVEGEILYHKYIQKTDEEKKTIKLRRSQQQNTKEKLRKIQDANIKKKEEAKLKLKEKSLEGMRRKQAMAAYSTNDGDENEKEDDDEEWYRKEVGQEPEKDLFATGVKSKKSSLSGPAAKRAKFEKKKFEGKANKKSAAAAGGAKKYSSKSDDRGDRSDFRRGGFKKSDRNDSGSGGGGKFRKDSGGGGGGKFGARGSKGGKKSAGFKTGSKARGKKSSRK</sequence>
<feature type="compositionally biased region" description="Basic and acidic residues" evidence="1">
    <location>
        <begin position="398"/>
        <end position="411"/>
    </location>
</feature>
<evidence type="ECO:0000256" key="1">
    <source>
        <dbReference type="SAM" id="MobiDB-lite"/>
    </source>
</evidence>
<name>A0A9N6WTF2_9CRUS</name>
<dbReference type="GO" id="GO:0000027">
    <property type="term" value="P:ribosomal large subunit assembly"/>
    <property type="evidence" value="ECO:0007669"/>
    <property type="project" value="TreeGrafter"/>
</dbReference>
<accession>A0A9N6WTF2</accession>
<dbReference type="InterPro" id="IPR007109">
    <property type="entry name" value="Brix"/>
</dbReference>
<feature type="compositionally biased region" description="Basic and acidic residues" evidence="1">
    <location>
        <begin position="458"/>
        <end position="481"/>
    </location>
</feature>
<gene>
    <name evidence="3" type="primary">EOG090X0508</name>
</gene>
<dbReference type="PANTHER" id="PTHR12661">
    <property type="entry name" value="PETER PAN-RELATED"/>
    <property type="match status" value="1"/>
</dbReference>
<feature type="compositionally biased region" description="Low complexity" evidence="1">
    <location>
        <begin position="445"/>
        <end position="455"/>
    </location>
</feature>
<dbReference type="AlphaFoldDB" id="A0A9N6WTF2"/>
<reference evidence="3" key="1">
    <citation type="submission" date="2021-04" db="EMBL/GenBank/DDBJ databases">
        <authorList>
            <person name="Cornetti L."/>
        </authorList>
    </citation>
    <scope>NUCLEOTIDE SEQUENCE</scope>
</reference>
<dbReference type="GO" id="GO:0019843">
    <property type="term" value="F:rRNA binding"/>
    <property type="evidence" value="ECO:0007669"/>
    <property type="project" value="InterPro"/>
</dbReference>
<organism evidence="3">
    <name type="scientific">Evadne anonyx</name>
    <dbReference type="NCBI Taxonomy" id="141404"/>
    <lineage>
        <taxon>Eukaryota</taxon>
        <taxon>Metazoa</taxon>
        <taxon>Ecdysozoa</taxon>
        <taxon>Arthropoda</taxon>
        <taxon>Crustacea</taxon>
        <taxon>Branchiopoda</taxon>
        <taxon>Diplostraca</taxon>
        <taxon>Cladocera</taxon>
        <taxon>Onychopoda</taxon>
        <taxon>Podonidae</taxon>
        <taxon>Evadne</taxon>
    </lineage>
</organism>
<protein>
    <submittedName>
        <fullName evidence="3">EOG090X0508</fullName>
    </submittedName>
</protein>
<dbReference type="SMART" id="SM00879">
    <property type="entry name" value="Brix"/>
    <property type="match status" value="1"/>
</dbReference>
<evidence type="ECO:0000313" key="3">
    <source>
        <dbReference type="EMBL" id="CAG4642473.1"/>
    </source>
</evidence>
<feature type="region of interest" description="Disordered" evidence="1">
    <location>
        <begin position="258"/>
        <end position="283"/>
    </location>
</feature>
<feature type="compositionally biased region" description="Basic residues" evidence="1">
    <location>
        <begin position="520"/>
        <end position="530"/>
    </location>
</feature>
<dbReference type="Pfam" id="PF04427">
    <property type="entry name" value="Brix"/>
    <property type="match status" value="1"/>
</dbReference>
<evidence type="ECO:0000259" key="2">
    <source>
        <dbReference type="PROSITE" id="PS50833"/>
    </source>
</evidence>
<dbReference type="GO" id="GO:0030687">
    <property type="term" value="C:preribosome, large subunit precursor"/>
    <property type="evidence" value="ECO:0007669"/>
    <property type="project" value="TreeGrafter"/>
</dbReference>
<feature type="compositionally biased region" description="Gly residues" evidence="1">
    <location>
        <begin position="495"/>
        <end position="507"/>
    </location>
</feature>
<proteinExistence type="predicted"/>
<dbReference type="EMBL" id="OC985818">
    <property type="protein sequence ID" value="CAG4642473.1"/>
    <property type="molecule type" value="Genomic_DNA"/>
</dbReference>
<feature type="region of interest" description="Disordered" evidence="1">
    <location>
        <begin position="371"/>
        <end position="530"/>
    </location>
</feature>
<feature type="compositionally biased region" description="Acidic residues" evidence="1">
    <location>
        <begin position="385"/>
        <end position="397"/>
    </location>
</feature>
<dbReference type="InterPro" id="IPR045112">
    <property type="entry name" value="PPAN-like"/>
</dbReference>
<feature type="domain" description="Brix" evidence="2">
    <location>
        <begin position="51"/>
        <end position="313"/>
    </location>
</feature>
<dbReference type="GO" id="GO:0006364">
    <property type="term" value="P:rRNA processing"/>
    <property type="evidence" value="ECO:0007669"/>
    <property type="project" value="InterPro"/>
</dbReference>
<dbReference type="PANTHER" id="PTHR12661:SF5">
    <property type="entry name" value="SUPPRESSOR OF SWI4 1 HOMOLOG"/>
    <property type="match status" value="1"/>
</dbReference>